<feature type="transmembrane region" description="Helical" evidence="1">
    <location>
        <begin position="105"/>
        <end position="127"/>
    </location>
</feature>
<protein>
    <submittedName>
        <fullName evidence="2">Uncharacterized protein</fullName>
    </submittedName>
</protein>
<gene>
    <name evidence="2" type="ORF">CcCBS67573_g03070</name>
</gene>
<name>A0A507FHA3_9FUNG</name>
<evidence type="ECO:0000313" key="3">
    <source>
        <dbReference type="Proteomes" id="UP000320333"/>
    </source>
</evidence>
<feature type="transmembrane region" description="Helical" evidence="1">
    <location>
        <begin position="12"/>
        <end position="31"/>
    </location>
</feature>
<dbReference type="EMBL" id="QEAP01000073">
    <property type="protein sequence ID" value="TPX75663.1"/>
    <property type="molecule type" value="Genomic_DNA"/>
</dbReference>
<keyword evidence="1" id="KW-0472">Membrane</keyword>
<organism evidence="2 3">
    <name type="scientific">Chytriomyces confervae</name>
    <dbReference type="NCBI Taxonomy" id="246404"/>
    <lineage>
        <taxon>Eukaryota</taxon>
        <taxon>Fungi</taxon>
        <taxon>Fungi incertae sedis</taxon>
        <taxon>Chytridiomycota</taxon>
        <taxon>Chytridiomycota incertae sedis</taxon>
        <taxon>Chytridiomycetes</taxon>
        <taxon>Chytridiales</taxon>
        <taxon>Chytriomycetaceae</taxon>
        <taxon>Chytriomyces</taxon>
    </lineage>
</organism>
<keyword evidence="1" id="KW-0812">Transmembrane</keyword>
<keyword evidence="1" id="KW-1133">Transmembrane helix</keyword>
<dbReference type="Proteomes" id="UP000320333">
    <property type="component" value="Unassembled WGS sequence"/>
</dbReference>
<sequence length="155" mass="16588">MAYASYEQQEWAATYILFIIWALISLTAPVFSRATSSHAGQQMEGGGAQSASYRGDTLAANAAADATARRMAQLFRVTQTGFLLMFASTVAHALIPAVGHTGTEVVLTWIAFVFLIIWYAVTAAGYGESVVYELVLMIPAVILLVINFGLSFGGI</sequence>
<dbReference type="OrthoDB" id="2104037at2759"/>
<proteinExistence type="predicted"/>
<evidence type="ECO:0000256" key="1">
    <source>
        <dbReference type="SAM" id="Phobius"/>
    </source>
</evidence>
<comment type="caution">
    <text evidence="2">The sequence shown here is derived from an EMBL/GenBank/DDBJ whole genome shotgun (WGS) entry which is preliminary data.</text>
</comment>
<feature type="transmembrane region" description="Helical" evidence="1">
    <location>
        <begin position="134"/>
        <end position="153"/>
    </location>
</feature>
<keyword evidence="3" id="KW-1185">Reference proteome</keyword>
<reference evidence="2 3" key="1">
    <citation type="journal article" date="2019" name="Sci. Rep.">
        <title>Comparative genomics of chytrid fungi reveal insights into the obligate biotrophic and pathogenic lifestyle of Synchytrium endobioticum.</title>
        <authorList>
            <person name="van de Vossenberg B.T.L.H."/>
            <person name="Warris S."/>
            <person name="Nguyen H.D.T."/>
            <person name="van Gent-Pelzer M.P.E."/>
            <person name="Joly D.L."/>
            <person name="van de Geest H.C."/>
            <person name="Bonants P.J.M."/>
            <person name="Smith D.S."/>
            <person name="Levesque C.A."/>
            <person name="van der Lee T.A.J."/>
        </authorList>
    </citation>
    <scope>NUCLEOTIDE SEQUENCE [LARGE SCALE GENOMIC DNA]</scope>
    <source>
        <strain evidence="2 3">CBS 675.73</strain>
    </source>
</reference>
<feature type="transmembrane region" description="Helical" evidence="1">
    <location>
        <begin position="80"/>
        <end position="99"/>
    </location>
</feature>
<evidence type="ECO:0000313" key="2">
    <source>
        <dbReference type="EMBL" id="TPX75663.1"/>
    </source>
</evidence>
<accession>A0A507FHA3</accession>
<dbReference type="AlphaFoldDB" id="A0A507FHA3"/>